<dbReference type="GO" id="GO:0000166">
    <property type="term" value="F:nucleotide binding"/>
    <property type="evidence" value="ECO:0007669"/>
    <property type="project" value="InterPro"/>
</dbReference>
<dbReference type="Proteomes" id="UP000264330">
    <property type="component" value="Unassembled WGS sequence"/>
</dbReference>
<evidence type="ECO:0000259" key="1">
    <source>
        <dbReference type="Pfam" id="PF01408"/>
    </source>
</evidence>
<dbReference type="Pfam" id="PF01408">
    <property type="entry name" value="GFO_IDH_MocA"/>
    <property type="match status" value="1"/>
</dbReference>
<evidence type="ECO:0000313" key="4">
    <source>
        <dbReference type="Proteomes" id="UP000264330"/>
    </source>
</evidence>
<evidence type="ECO:0000259" key="2">
    <source>
        <dbReference type="Pfam" id="PF22725"/>
    </source>
</evidence>
<evidence type="ECO:0008006" key="5">
    <source>
        <dbReference type="Google" id="ProtNLM"/>
    </source>
</evidence>
<dbReference type="InterPro" id="IPR036291">
    <property type="entry name" value="NAD(P)-bd_dom_sf"/>
</dbReference>
<dbReference type="InterPro" id="IPR055170">
    <property type="entry name" value="GFO_IDH_MocA-like_dom"/>
</dbReference>
<dbReference type="InterPro" id="IPR052515">
    <property type="entry name" value="Gfo/Idh/MocA_Oxidoreductase"/>
</dbReference>
<dbReference type="Gene3D" id="3.40.50.720">
    <property type="entry name" value="NAD(P)-binding Rossmann-like Domain"/>
    <property type="match status" value="1"/>
</dbReference>
<dbReference type="Gene3D" id="3.30.360.10">
    <property type="entry name" value="Dihydrodipicolinate Reductase, domain 2"/>
    <property type="match status" value="1"/>
</dbReference>
<dbReference type="PANTHER" id="PTHR43249">
    <property type="entry name" value="UDP-N-ACETYL-2-AMINO-2-DEOXY-D-GLUCURONATE OXIDASE"/>
    <property type="match status" value="1"/>
</dbReference>
<sequence>MKKIKIALIGTGYIANYHILGLKKLPEVDIVAVVSSQLNNARKFAKKYKIEKAYSSISPIIADVSVHGVIISTPNFLHASYAIDFLKNNKDVFIEKPMAINTEEAKKISLTAKKTNQLVMVGHMWRFDDEVNFLRKTIKEEKLGKIFKTKGYGIHENWGPSGWFLKKDLAGGGALADMGIHAIDTIRYILGDPNPVQIFAKIANNFGDYDVDDTGIVLITWDNGTDSLIESGWWQPHRDGPEASCGIFGTKGYANLFPTFLKFKNAADSKQIHPKFSAKTEHCDQVLYDRQMDYFIDCIKQRKQPSPGLKEGLVSFQVIDAAYASAKKSTVINL</sequence>
<dbReference type="Pfam" id="PF22725">
    <property type="entry name" value="GFO_IDH_MocA_C3"/>
    <property type="match status" value="1"/>
</dbReference>
<dbReference type="EMBL" id="DPMF01000203">
    <property type="protein sequence ID" value="HCV81081.1"/>
    <property type="molecule type" value="Genomic_DNA"/>
</dbReference>
<proteinExistence type="predicted"/>
<dbReference type="InterPro" id="IPR000683">
    <property type="entry name" value="Gfo/Idh/MocA-like_OxRdtase_N"/>
</dbReference>
<organism evidence="3 4">
    <name type="scientific">Zunongwangia profunda</name>
    <dbReference type="NCBI Taxonomy" id="398743"/>
    <lineage>
        <taxon>Bacteria</taxon>
        <taxon>Pseudomonadati</taxon>
        <taxon>Bacteroidota</taxon>
        <taxon>Flavobacteriia</taxon>
        <taxon>Flavobacteriales</taxon>
        <taxon>Flavobacteriaceae</taxon>
        <taxon>Zunongwangia</taxon>
    </lineage>
</organism>
<accession>A0A3D5IYY9</accession>
<dbReference type="SUPFAM" id="SSF51735">
    <property type="entry name" value="NAD(P)-binding Rossmann-fold domains"/>
    <property type="match status" value="1"/>
</dbReference>
<dbReference type="PANTHER" id="PTHR43249:SF1">
    <property type="entry name" value="D-GLUCOSIDE 3-DEHYDROGENASE"/>
    <property type="match status" value="1"/>
</dbReference>
<feature type="domain" description="GFO/IDH/MocA-like oxidoreductase" evidence="2">
    <location>
        <begin position="134"/>
        <end position="253"/>
    </location>
</feature>
<dbReference type="RefSeq" id="WP_273299947.1">
    <property type="nucleotide sequence ID" value="NZ_CAJXAW010000015.1"/>
</dbReference>
<comment type="caution">
    <text evidence="3">The sequence shown here is derived from an EMBL/GenBank/DDBJ whole genome shotgun (WGS) entry which is preliminary data.</text>
</comment>
<protein>
    <recommendedName>
        <fullName evidence="5">Gfo/Idh/MocA family oxidoreductase</fullName>
    </recommendedName>
</protein>
<dbReference type="AlphaFoldDB" id="A0A3D5IYY9"/>
<dbReference type="SUPFAM" id="SSF55347">
    <property type="entry name" value="Glyceraldehyde-3-phosphate dehydrogenase-like, C-terminal domain"/>
    <property type="match status" value="1"/>
</dbReference>
<reference evidence="3 4" key="1">
    <citation type="journal article" date="2018" name="Nat. Biotechnol.">
        <title>A standardized bacterial taxonomy based on genome phylogeny substantially revises the tree of life.</title>
        <authorList>
            <person name="Parks D.H."/>
            <person name="Chuvochina M."/>
            <person name="Waite D.W."/>
            <person name="Rinke C."/>
            <person name="Skarshewski A."/>
            <person name="Chaumeil P.A."/>
            <person name="Hugenholtz P."/>
        </authorList>
    </citation>
    <scope>NUCLEOTIDE SEQUENCE [LARGE SCALE GENOMIC DNA]</scope>
    <source>
        <strain evidence="3">UBA9359</strain>
    </source>
</reference>
<feature type="domain" description="Gfo/Idh/MocA-like oxidoreductase N-terminal" evidence="1">
    <location>
        <begin position="4"/>
        <end position="123"/>
    </location>
</feature>
<name>A0A3D5IYY9_9FLAO</name>
<gene>
    <name evidence="3" type="ORF">DGQ38_08540</name>
</gene>
<evidence type="ECO:0000313" key="3">
    <source>
        <dbReference type="EMBL" id="HCV81081.1"/>
    </source>
</evidence>